<dbReference type="InterPro" id="IPR001763">
    <property type="entry name" value="Rhodanese-like_dom"/>
</dbReference>
<evidence type="ECO:0000313" key="2">
    <source>
        <dbReference type="EMBL" id="SNR60149.1"/>
    </source>
</evidence>
<dbReference type="Pfam" id="PF02915">
    <property type="entry name" value="Rubrerythrin"/>
    <property type="match status" value="1"/>
</dbReference>
<dbReference type="PROSITE" id="PS50206">
    <property type="entry name" value="RHODANESE_3"/>
    <property type="match status" value="1"/>
</dbReference>
<dbReference type="InterPro" id="IPR012347">
    <property type="entry name" value="Ferritin-like"/>
</dbReference>
<protein>
    <submittedName>
        <fullName evidence="2">Rhodanese-related sulfurtransferase</fullName>
    </submittedName>
</protein>
<feature type="domain" description="Rhodanese" evidence="1">
    <location>
        <begin position="21"/>
        <end position="106"/>
    </location>
</feature>
<dbReference type="InterPro" id="IPR009078">
    <property type="entry name" value="Ferritin-like_SF"/>
</dbReference>
<dbReference type="GO" id="GO:0004792">
    <property type="term" value="F:thiosulfate-cyanide sulfurtransferase activity"/>
    <property type="evidence" value="ECO:0007669"/>
    <property type="project" value="InterPro"/>
</dbReference>
<gene>
    <name evidence="2" type="ORF">SAMN04488503_0275</name>
</gene>
<dbReference type="SUPFAM" id="SSF47240">
    <property type="entry name" value="Ferritin-like"/>
    <property type="match status" value="1"/>
</dbReference>
<dbReference type="OrthoDB" id="285281at2"/>
<dbReference type="GO" id="GO:0046872">
    <property type="term" value="F:metal ion binding"/>
    <property type="evidence" value="ECO:0007669"/>
    <property type="project" value="InterPro"/>
</dbReference>
<reference evidence="2 3" key="1">
    <citation type="submission" date="2017-06" db="EMBL/GenBank/DDBJ databases">
        <authorList>
            <person name="Kim H.J."/>
            <person name="Triplett B.A."/>
        </authorList>
    </citation>
    <scope>NUCLEOTIDE SEQUENCE [LARGE SCALE GENOMIC DNA]</scope>
    <source>
        <strain evidence="2 3">DSM 13116</strain>
    </source>
</reference>
<keyword evidence="3" id="KW-1185">Reference proteome</keyword>
<dbReference type="AlphaFoldDB" id="A0A238XQ89"/>
<dbReference type="RefSeq" id="WP_089270949.1">
    <property type="nucleotide sequence ID" value="NZ_FZOC01000001.1"/>
</dbReference>
<dbReference type="InterPro" id="IPR050229">
    <property type="entry name" value="GlpE_sulfurtransferase"/>
</dbReference>
<dbReference type="CDD" id="cd00158">
    <property type="entry name" value="RHOD"/>
    <property type="match status" value="1"/>
</dbReference>
<evidence type="ECO:0000259" key="1">
    <source>
        <dbReference type="PROSITE" id="PS50206"/>
    </source>
</evidence>
<dbReference type="EMBL" id="FZOC01000001">
    <property type="protein sequence ID" value="SNR60149.1"/>
    <property type="molecule type" value="Genomic_DNA"/>
</dbReference>
<name>A0A238XQ89_9BACT</name>
<dbReference type="GO" id="GO:0016491">
    <property type="term" value="F:oxidoreductase activity"/>
    <property type="evidence" value="ECO:0007669"/>
    <property type="project" value="InterPro"/>
</dbReference>
<keyword evidence="2" id="KW-0808">Transferase</keyword>
<dbReference type="InterPro" id="IPR001307">
    <property type="entry name" value="Thiosulphate_STrfase_CS"/>
</dbReference>
<dbReference type="SUPFAM" id="SSF52821">
    <property type="entry name" value="Rhodanese/Cell cycle control phosphatase"/>
    <property type="match status" value="1"/>
</dbReference>
<organism evidence="2 3">
    <name type="scientific">Humidesulfovibrio mexicanus</name>
    <dbReference type="NCBI Taxonomy" id="147047"/>
    <lineage>
        <taxon>Bacteria</taxon>
        <taxon>Pseudomonadati</taxon>
        <taxon>Thermodesulfobacteriota</taxon>
        <taxon>Desulfovibrionia</taxon>
        <taxon>Desulfovibrionales</taxon>
        <taxon>Desulfovibrionaceae</taxon>
        <taxon>Humidesulfovibrio</taxon>
    </lineage>
</organism>
<dbReference type="InterPro" id="IPR036873">
    <property type="entry name" value="Rhodanese-like_dom_sf"/>
</dbReference>
<sequence>MTATVRQLAPHEAGSFLDSARLGERTLLDVRQDFEYAEGHLPGARHIPLPELSERLDELDRSLPVLVYCRSGVRSLAAANLLAGQGFAEPMSLTGGFLAWEGGVARGPADLGMQSLAAVRTVDALLERAWAMELALEALYLELAGRAADPERADVFRRLAGFEDKHRRVLSLLWSHYRTSKGEDADVTAFEARARAFASSTVLEGGVSANDYMSLMRDPDDSAEAMELAMAVEAQALDLYMRRSMAEADAELRARLTLLAEEERSHLKVLGNFVSDRGRL</sequence>
<dbReference type="PANTHER" id="PTHR43031">
    <property type="entry name" value="FAD-DEPENDENT OXIDOREDUCTASE"/>
    <property type="match status" value="1"/>
</dbReference>
<dbReference type="Gene3D" id="1.20.1260.10">
    <property type="match status" value="1"/>
</dbReference>
<dbReference type="Gene3D" id="3.40.250.10">
    <property type="entry name" value="Rhodanese-like domain"/>
    <property type="match status" value="1"/>
</dbReference>
<evidence type="ECO:0000313" key="3">
    <source>
        <dbReference type="Proteomes" id="UP000198324"/>
    </source>
</evidence>
<dbReference type="PROSITE" id="PS00380">
    <property type="entry name" value="RHODANESE_1"/>
    <property type="match status" value="1"/>
</dbReference>
<dbReference type="InterPro" id="IPR003251">
    <property type="entry name" value="Rr_diiron-bd_dom"/>
</dbReference>
<dbReference type="Pfam" id="PF00581">
    <property type="entry name" value="Rhodanese"/>
    <property type="match status" value="1"/>
</dbReference>
<proteinExistence type="predicted"/>
<dbReference type="Proteomes" id="UP000198324">
    <property type="component" value="Unassembled WGS sequence"/>
</dbReference>
<accession>A0A238XQ89</accession>
<dbReference type="PANTHER" id="PTHR43031:SF1">
    <property type="entry name" value="PYRIDINE NUCLEOTIDE-DISULPHIDE OXIDOREDUCTASE"/>
    <property type="match status" value="1"/>
</dbReference>
<dbReference type="SMART" id="SM00450">
    <property type="entry name" value="RHOD"/>
    <property type="match status" value="1"/>
</dbReference>